<evidence type="ECO:0000256" key="2">
    <source>
        <dbReference type="ARBA" id="ARBA00023033"/>
    </source>
</evidence>
<evidence type="ECO:0000256" key="3">
    <source>
        <dbReference type="SAM" id="MobiDB-lite"/>
    </source>
</evidence>
<sequence length="615" mass="66653">MITKFPQQPTRSHIHANNHCLNYAQRLPVRDSREINRRSQLPTMMPPKKAVIDVDVAVVGGGPAGLAAAAAIQRVVGRSTTIRVFEARTPSGERGATVQVDVNGLRAIEAIDPCTVHRLYEQGILRAGMSVHDDVTGERMPQSDIHHDLMSDLEKHGHAGVMAQWWALTEILEGALPPGVVQHGLKLLECVALHPKSGESDRAELLDSGNECSKNPDSHDSGFRYRLTLQRCGTDEGTHGSNDARSQNSESQEQVNATKVTGGIGEMQAPAETAFTAAASAGNGVGDELTAEGIEASDRVLVRAKWLIGADGYFSRVRRQVGDGNVPTPLGDVVWWGTVYQQDLDLAGTTWPQPLLNLTTKEAWSACYCPKGQLGPTAARLGLIMRASLGDPAAQALTVEGEASQADGNGPPSGALWYFRTRLEDLERALQESPADVRHGDASAALQRVLATFRDLPPDVISFVAATPPRRVTERRLCQQGLERLVPGAWTDGQGMVLLGDAAHAWRPDGQGTNLALEDAAVLGELVRRFGLGSQAFSAFEEARMPRIKEICTTSYLHRAEIIHKASFTPLWSSTDLPADLHDVQAGLQWSRERIHSILKARLDNSRLSVHPNGR</sequence>
<evidence type="ECO:0008006" key="6">
    <source>
        <dbReference type="Google" id="ProtNLM"/>
    </source>
</evidence>
<evidence type="ECO:0000313" key="4">
    <source>
        <dbReference type="EMBL" id="GIL45976.1"/>
    </source>
</evidence>
<dbReference type="PANTHER" id="PTHR13789">
    <property type="entry name" value="MONOOXYGENASE"/>
    <property type="match status" value="1"/>
</dbReference>
<evidence type="ECO:0000313" key="5">
    <source>
        <dbReference type="Proteomes" id="UP000747399"/>
    </source>
</evidence>
<feature type="compositionally biased region" description="Polar residues" evidence="3">
    <location>
        <begin position="239"/>
        <end position="257"/>
    </location>
</feature>
<keyword evidence="1" id="KW-0560">Oxidoreductase</keyword>
<dbReference type="PANTHER" id="PTHR13789:SF309">
    <property type="entry name" value="PUTATIVE (AFU_ORTHOLOGUE AFUA_6G14510)-RELATED"/>
    <property type="match status" value="1"/>
</dbReference>
<dbReference type="GO" id="GO:0004497">
    <property type="term" value="F:monooxygenase activity"/>
    <property type="evidence" value="ECO:0007669"/>
    <property type="project" value="UniProtKB-KW"/>
</dbReference>
<proteinExistence type="predicted"/>
<name>A0A8J4ETH9_9CHLO</name>
<dbReference type="InterPro" id="IPR050493">
    <property type="entry name" value="FAD-dep_Monooxygenase_BioMet"/>
</dbReference>
<dbReference type="AlphaFoldDB" id="A0A8J4ETH9"/>
<dbReference type="Gene3D" id="3.50.50.60">
    <property type="entry name" value="FAD/NAD(P)-binding domain"/>
    <property type="match status" value="2"/>
</dbReference>
<organism evidence="4 5">
    <name type="scientific">Volvox africanus</name>
    <dbReference type="NCBI Taxonomy" id="51714"/>
    <lineage>
        <taxon>Eukaryota</taxon>
        <taxon>Viridiplantae</taxon>
        <taxon>Chlorophyta</taxon>
        <taxon>core chlorophytes</taxon>
        <taxon>Chlorophyceae</taxon>
        <taxon>CS clade</taxon>
        <taxon>Chlamydomonadales</taxon>
        <taxon>Volvocaceae</taxon>
        <taxon>Volvox</taxon>
    </lineage>
</organism>
<feature type="region of interest" description="Disordered" evidence="3">
    <location>
        <begin position="234"/>
        <end position="257"/>
    </location>
</feature>
<dbReference type="SUPFAM" id="SSF51905">
    <property type="entry name" value="FAD/NAD(P)-binding domain"/>
    <property type="match status" value="1"/>
</dbReference>
<keyword evidence="2" id="KW-0503">Monooxygenase</keyword>
<dbReference type="Proteomes" id="UP000747399">
    <property type="component" value="Unassembled WGS sequence"/>
</dbReference>
<keyword evidence="5" id="KW-1185">Reference proteome</keyword>
<accession>A0A8J4ETH9</accession>
<gene>
    <name evidence="4" type="ORF">Vafri_3082</name>
</gene>
<dbReference type="InterPro" id="IPR036188">
    <property type="entry name" value="FAD/NAD-bd_sf"/>
</dbReference>
<protein>
    <recommendedName>
        <fullName evidence="6">FAD-binding domain-containing protein</fullName>
    </recommendedName>
</protein>
<comment type="caution">
    <text evidence="4">The sequence shown here is derived from an EMBL/GenBank/DDBJ whole genome shotgun (WGS) entry which is preliminary data.</text>
</comment>
<evidence type="ECO:0000256" key="1">
    <source>
        <dbReference type="ARBA" id="ARBA00023002"/>
    </source>
</evidence>
<dbReference type="EMBL" id="BNCO01000003">
    <property type="protein sequence ID" value="GIL45976.1"/>
    <property type="molecule type" value="Genomic_DNA"/>
</dbReference>
<reference evidence="4" key="1">
    <citation type="journal article" date="2021" name="Proc. Natl. Acad. Sci. U.S.A.">
        <title>Three genomes in the algal genus Volvox reveal the fate of a haploid sex-determining region after a transition to homothallism.</title>
        <authorList>
            <person name="Yamamoto K."/>
            <person name="Hamaji T."/>
            <person name="Kawai-Toyooka H."/>
            <person name="Matsuzaki R."/>
            <person name="Takahashi F."/>
            <person name="Nishimura Y."/>
            <person name="Kawachi M."/>
            <person name="Noguchi H."/>
            <person name="Minakuchi Y."/>
            <person name="Umen J.G."/>
            <person name="Toyoda A."/>
            <person name="Nozaki H."/>
        </authorList>
    </citation>
    <scope>NUCLEOTIDE SEQUENCE</scope>
    <source>
        <strain evidence="4">NIES-3780</strain>
    </source>
</reference>
<feature type="region of interest" description="Disordered" evidence="3">
    <location>
        <begin position="201"/>
        <end position="220"/>
    </location>
</feature>